<evidence type="ECO:0000313" key="11">
    <source>
        <dbReference type="Proteomes" id="UP000662986"/>
    </source>
</evidence>
<dbReference type="InterPro" id="IPR001663">
    <property type="entry name" value="Rng_hydr_dOase-A"/>
</dbReference>
<evidence type="ECO:0000256" key="5">
    <source>
        <dbReference type="ARBA" id="ARBA00023002"/>
    </source>
</evidence>
<geneLocation type="plasmid" evidence="10 11">
    <name>unnamed5</name>
</geneLocation>
<sequence>MTAIETPLIEAAQLNGSNLVLDESAERRFLVDRTAMTSPEIYAAELKKVFDHSWLYVGHESEIRNRGDYVRRPVGGRPVFMVRGAKTGAVNVFHNSCTHRGAVVCRQDSGNSKSFQCFYHAWTFSSEGNLVGVPGRDAYPDDLDYEQLGLARVARVESYRGFVFASFDPDIIDLVEYLAGAREYLDYVIDAQGDLQILAGTHEYGMQANWKLLVENSIDGYHAVPTHDTYFKYLADLGTDLAGGVNGVARDLGNGHAVMEYLAPWGRPIAKWESIFGEAANTEMAAIRADLTAKFGEDRAAVMCDHNRNLLIYPNLIINDIMAVTVRTFMPTSATSTDITGWQAAPHDELPEVRQRRLDSFLTFLGPGGFATPDDIEALESCQQGFASGGVEFSDISRGMGRDPLATDEEQMRAFWRRWRDQMDGQRLDQMDGKRLDQKDGQR</sequence>
<comment type="similarity">
    <text evidence="1">Belongs to the bacterial ring-hydroxylating dioxygenase alpha subunit family.</text>
</comment>
<reference evidence="10 11" key="1">
    <citation type="journal article" date="2021" name="Microbiol. Resour. Announc.">
        <title>Complete Genome Sequences of Two Rhodococcus sp. Strains with Large and Linear Chromosomes, Isolated from Apple Rhizosphere.</title>
        <authorList>
            <person name="Benning S."/>
            <person name="Brugnone N."/>
            <person name="Siani R."/>
            <person name="Kublik S."/>
            <person name="Schloter M."/>
            <person name="Rad V."/>
        </authorList>
    </citation>
    <scope>NUCLEOTIDE SEQUENCE [LARGE SCALE GENOMIC DNA]</scope>
    <source>
        <strain evidence="10 11">R79</strain>
    </source>
</reference>
<keyword evidence="8" id="KW-0520">NAD</keyword>
<keyword evidence="4" id="KW-0223">Dioxygenase</keyword>
<dbReference type="Gene3D" id="3.90.380.10">
    <property type="entry name" value="Naphthalene 1,2-dioxygenase Alpha Subunit, Chain A, domain 1"/>
    <property type="match status" value="1"/>
</dbReference>
<evidence type="ECO:0000256" key="2">
    <source>
        <dbReference type="ARBA" id="ARBA00022714"/>
    </source>
</evidence>
<dbReference type="CDD" id="cd08879">
    <property type="entry name" value="RHO_alpha_C_AntDO-like"/>
    <property type="match status" value="1"/>
</dbReference>
<accession>A0A974ZRB4</accession>
<dbReference type="PROSITE" id="PS00570">
    <property type="entry name" value="RING_HYDROXYL_ALPHA"/>
    <property type="match status" value="1"/>
</dbReference>
<dbReference type="Gene3D" id="2.102.10.10">
    <property type="entry name" value="Rieske [2Fe-2S] iron-sulphur domain"/>
    <property type="match status" value="1"/>
</dbReference>
<organism evidence="10 11">
    <name type="scientific">Rhodococcus pseudokoreensis</name>
    <dbReference type="NCBI Taxonomy" id="2811421"/>
    <lineage>
        <taxon>Bacteria</taxon>
        <taxon>Bacillati</taxon>
        <taxon>Actinomycetota</taxon>
        <taxon>Actinomycetes</taxon>
        <taxon>Mycobacteriales</taxon>
        <taxon>Nocardiaceae</taxon>
        <taxon>Rhodococcus</taxon>
    </lineage>
</organism>
<gene>
    <name evidence="10" type="ORF">JWS13_02050</name>
</gene>
<keyword evidence="7" id="KW-0411">Iron-sulfur</keyword>
<dbReference type="RefSeq" id="WP_206004265.1">
    <property type="nucleotide sequence ID" value="NZ_CP070614.1"/>
</dbReference>
<evidence type="ECO:0000256" key="6">
    <source>
        <dbReference type="ARBA" id="ARBA00023004"/>
    </source>
</evidence>
<keyword evidence="5" id="KW-0560">Oxidoreductase</keyword>
<dbReference type="SUPFAM" id="SSF50022">
    <property type="entry name" value="ISP domain"/>
    <property type="match status" value="1"/>
</dbReference>
<name>A0A974ZRB4_9NOCA</name>
<evidence type="ECO:0000256" key="8">
    <source>
        <dbReference type="ARBA" id="ARBA00023027"/>
    </source>
</evidence>
<dbReference type="Proteomes" id="UP000662986">
    <property type="component" value="Plasmid unnamed5"/>
</dbReference>
<dbReference type="PRINTS" id="PR00090">
    <property type="entry name" value="RNGDIOXGNASE"/>
</dbReference>
<dbReference type="InterPro" id="IPR015879">
    <property type="entry name" value="Ring_hydroxy_dOase_asu_C_dom"/>
</dbReference>
<dbReference type="PANTHER" id="PTHR43756">
    <property type="entry name" value="CHOLINE MONOOXYGENASE, CHLOROPLASTIC"/>
    <property type="match status" value="1"/>
</dbReference>
<protein>
    <submittedName>
        <fullName evidence="10">Rieske 2Fe-2S domain-containing protein</fullName>
    </submittedName>
</protein>
<evidence type="ECO:0000256" key="3">
    <source>
        <dbReference type="ARBA" id="ARBA00022723"/>
    </source>
</evidence>
<keyword evidence="6" id="KW-0408">Iron</keyword>
<evidence type="ECO:0000256" key="1">
    <source>
        <dbReference type="ARBA" id="ARBA00008751"/>
    </source>
</evidence>
<evidence type="ECO:0000259" key="9">
    <source>
        <dbReference type="PROSITE" id="PS51296"/>
    </source>
</evidence>
<dbReference type="PANTHER" id="PTHR43756:SF1">
    <property type="entry name" value="3-PHENYLPROPIONATE_CINNAMIC ACID DIOXYGENASE SUBUNIT ALPHA"/>
    <property type="match status" value="1"/>
</dbReference>
<dbReference type="CDD" id="cd03469">
    <property type="entry name" value="Rieske_RO_Alpha_N"/>
    <property type="match status" value="1"/>
</dbReference>
<dbReference type="PROSITE" id="PS51296">
    <property type="entry name" value="RIESKE"/>
    <property type="match status" value="1"/>
</dbReference>
<keyword evidence="3" id="KW-0479">Metal-binding</keyword>
<reference evidence="10 11" key="2">
    <citation type="journal article" date="2022" name="Arch. Microbiol.">
        <title>Rhodococcus pseudokoreensis sp. nov. isolated from the rhizosphere of young M26 apple rootstocks.</title>
        <authorList>
            <person name="Kampfer P."/>
            <person name="Glaeser S.P."/>
            <person name="Blom J."/>
            <person name="Wolf J."/>
            <person name="Benning S."/>
            <person name="Schloter M."/>
            <person name="Neumann-Schaal M."/>
        </authorList>
    </citation>
    <scope>NUCLEOTIDE SEQUENCE [LARGE SCALE GENOMIC DNA]</scope>
    <source>
        <strain evidence="10 11">R79</strain>
    </source>
</reference>
<keyword evidence="2" id="KW-0001">2Fe-2S</keyword>
<keyword evidence="11" id="KW-1185">Reference proteome</keyword>
<dbReference type="InterPro" id="IPR017941">
    <property type="entry name" value="Rieske_2Fe-2S"/>
</dbReference>
<dbReference type="InterPro" id="IPR015881">
    <property type="entry name" value="ARHD_Rieske_2Fe_2S"/>
</dbReference>
<dbReference type="EMBL" id="CP070614">
    <property type="protein sequence ID" value="QSE87506.1"/>
    <property type="molecule type" value="Genomic_DNA"/>
</dbReference>
<dbReference type="Pfam" id="PF00355">
    <property type="entry name" value="Rieske"/>
    <property type="match status" value="1"/>
</dbReference>
<evidence type="ECO:0000256" key="7">
    <source>
        <dbReference type="ARBA" id="ARBA00023014"/>
    </source>
</evidence>
<feature type="domain" description="Rieske" evidence="9">
    <location>
        <begin position="55"/>
        <end position="165"/>
    </location>
</feature>
<dbReference type="Pfam" id="PF00848">
    <property type="entry name" value="Ring_hydroxyl_A"/>
    <property type="match status" value="1"/>
</dbReference>
<proteinExistence type="inferred from homology"/>
<evidence type="ECO:0000256" key="4">
    <source>
        <dbReference type="ARBA" id="ARBA00022964"/>
    </source>
</evidence>
<dbReference type="InterPro" id="IPR036922">
    <property type="entry name" value="Rieske_2Fe-2S_sf"/>
</dbReference>
<evidence type="ECO:0000313" key="10">
    <source>
        <dbReference type="EMBL" id="QSE87506.1"/>
    </source>
</evidence>
<keyword evidence="10" id="KW-0614">Plasmid</keyword>
<dbReference type="SUPFAM" id="SSF55961">
    <property type="entry name" value="Bet v1-like"/>
    <property type="match status" value="1"/>
</dbReference>